<feature type="non-terminal residue" evidence="3">
    <location>
        <position position="1"/>
    </location>
</feature>
<sequence>WTIRLADGVTRLSAVPGAVEAPPVAAAGRPSSLKGCRVLLVEDEPLVALDLRYELEDAGAIVTGVARSVAEALEAGGKGQVDLALLDGNLKGEPVDEVARMFDAQSVPFCFVSGYGREHLPQGFDHAPLIEKPFRPDTLRAILTALLARDLRPAAE</sequence>
<dbReference type="Gene3D" id="3.40.50.2300">
    <property type="match status" value="1"/>
</dbReference>
<dbReference type="PROSITE" id="PS50110">
    <property type="entry name" value="RESPONSE_REGULATORY"/>
    <property type="match status" value="1"/>
</dbReference>
<protein>
    <submittedName>
        <fullName evidence="3">Response regulator</fullName>
    </submittedName>
</protein>
<reference evidence="3 4" key="1">
    <citation type="submission" date="2019-03" db="EMBL/GenBank/DDBJ databases">
        <authorList>
            <person name="Li J."/>
        </authorList>
    </citation>
    <scope>NUCLEOTIDE SEQUENCE [LARGE SCALE GENOMIC DNA]</scope>
    <source>
        <strain evidence="3 4">3058</strain>
    </source>
</reference>
<name>A0A4Z1BHC4_9RHOB</name>
<evidence type="ECO:0000313" key="3">
    <source>
        <dbReference type="EMBL" id="TGN46389.1"/>
    </source>
</evidence>
<dbReference type="EMBL" id="SRPG01000300">
    <property type="protein sequence ID" value="TGN46389.1"/>
    <property type="molecule type" value="Genomic_DNA"/>
</dbReference>
<dbReference type="OrthoDB" id="489241at2"/>
<keyword evidence="4" id="KW-1185">Reference proteome</keyword>
<dbReference type="InterPro" id="IPR001789">
    <property type="entry name" value="Sig_transdc_resp-reg_receiver"/>
</dbReference>
<dbReference type="InterPro" id="IPR011006">
    <property type="entry name" value="CheY-like_superfamily"/>
</dbReference>
<feature type="modified residue" description="4-aspartylphosphate" evidence="1">
    <location>
        <position position="87"/>
    </location>
</feature>
<evidence type="ECO:0000313" key="4">
    <source>
        <dbReference type="Proteomes" id="UP000297972"/>
    </source>
</evidence>
<feature type="domain" description="Response regulatory" evidence="2">
    <location>
        <begin position="37"/>
        <end position="147"/>
    </location>
</feature>
<dbReference type="GO" id="GO:0000160">
    <property type="term" value="P:phosphorelay signal transduction system"/>
    <property type="evidence" value="ECO:0007669"/>
    <property type="project" value="InterPro"/>
</dbReference>
<keyword evidence="1" id="KW-0597">Phosphoprotein</keyword>
<accession>A0A4Z1BHC4</accession>
<dbReference type="SUPFAM" id="SSF52172">
    <property type="entry name" value="CheY-like"/>
    <property type="match status" value="1"/>
</dbReference>
<proteinExistence type="predicted"/>
<evidence type="ECO:0000256" key="1">
    <source>
        <dbReference type="PROSITE-ProRule" id="PRU00169"/>
    </source>
</evidence>
<dbReference type="RefSeq" id="WP_135818978.1">
    <property type="nucleotide sequence ID" value="NZ_SRPG01000300.1"/>
</dbReference>
<evidence type="ECO:0000259" key="2">
    <source>
        <dbReference type="PROSITE" id="PS50110"/>
    </source>
</evidence>
<dbReference type="Proteomes" id="UP000297972">
    <property type="component" value="Unassembled WGS sequence"/>
</dbReference>
<organism evidence="3 4">
    <name type="scientific">Paracoccus liaowanqingii</name>
    <dbReference type="NCBI Taxonomy" id="2560053"/>
    <lineage>
        <taxon>Bacteria</taxon>
        <taxon>Pseudomonadati</taxon>
        <taxon>Pseudomonadota</taxon>
        <taxon>Alphaproteobacteria</taxon>
        <taxon>Rhodobacterales</taxon>
        <taxon>Paracoccaceae</taxon>
        <taxon>Paracoccus</taxon>
    </lineage>
</organism>
<dbReference type="Pfam" id="PF00072">
    <property type="entry name" value="Response_reg"/>
    <property type="match status" value="1"/>
</dbReference>
<dbReference type="AlphaFoldDB" id="A0A4Z1BHC4"/>
<comment type="caution">
    <text evidence="3">The sequence shown here is derived from an EMBL/GenBank/DDBJ whole genome shotgun (WGS) entry which is preliminary data.</text>
</comment>
<gene>
    <name evidence="3" type="ORF">E4L95_19485</name>
</gene>
<dbReference type="SMART" id="SM00448">
    <property type="entry name" value="REC"/>
    <property type="match status" value="1"/>
</dbReference>